<evidence type="ECO:0000313" key="3">
    <source>
        <dbReference type="EMBL" id="KAG5571052.1"/>
    </source>
</evidence>
<feature type="compositionally biased region" description="Basic and acidic residues" evidence="1">
    <location>
        <begin position="396"/>
        <end position="428"/>
    </location>
</feature>
<name>A0A9J5W757_SOLCO</name>
<comment type="caution">
    <text evidence="3">The sequence shown here is derived from an EMBL/GenBank/DDBJ whole genome shotgun (WGS) entry which is preliminary data.</text>
</comment>
<organism evidence="3 4">
    <name type="scientific">Solanum commersonii</name>
    <name type="common">Commerson's wild potato</name>
    <name type="synonym">Commerson's nightshade</name>
    <dbReference type="NCBI Taxonomy" id="4109"/>
    <lineage>
        <taxon>Eukaryota</taxon>
        <taxon>Viridiplantae</taxon>
        <taxon>Streptophyta</taxon>
        <taxon>Embryophyta</taxon>
        <taxon>Tracheophyta</taxon>
        <taxon>Spermatophyta</taxon>
        <taxon>Magnoliopsida</taxon>
        <taxon>eudicotyledons</taxon>
        <taxon>Gunneridae</taxon>
        <taxon>Pentapetalae</taxon>
        <taxon>asterids</taxon>
        <taxon>lamiids</taxon>
        <taxon>Solanales</taxon>
        <taxon>Solanaceae</taxon>
        <taxon>Solanoideae</taxon>
        <taxon>Solaneae</taxon>
        <taxon>Solanum</taxon>
    </lineage>
</organism>
<feature type="region of interest" description="Disordered" evidence="1">
    <location>
        <begin position="116"/>
        <end position="146"/>
    </location>
</feature>
<dbReference type="Proteomes" id="UP000824120">
    <property type="component" value="Chromosome 12"/>
</dbReference>
<keyword evidence="4" id="KW-1185">Reference proteome</keyword>
<feature type="transmembrane region" description="Helical" evidence="2">
    <location>
        <begin position="294"/>
        <end position="317"/>
    </location>
</feature>
<sequence length="428" mass="48532">MPQMVDKDKGKSKKFANPKKKFKVNAMRRPAGVVISDEPSRVNISKRASISTTHSTHQSHNASTHVVSQSGYTISTPTVVPSSGYQTLQGYSHLGHGSIKPSVSVSQYNSLNTSSGSIGLSNLHPEPNTPTTHHSDAHGPQPGDRGNFRGLVIEPLGYNHLNNKYLVIFLLHKYYVWAPEHEDDVQVNFKLKASKLLSSTFCDCRRENRVPKFMLPDRWALLLKHWSTDEKFKKRSKIGKMARPLEKEKELGRPVVVPDMFKVTHVKKSTNPTEEERWIEPRALETYLRTPFKLIFFFFSLIGIYKYLRNIVVLYLLRVKTDHLHKKKTRIFGNRVLVNRLEVQSTAIQKRRIRRRSLGIVPKERKRENKEKEERGGDCDGKGGNILPPCPASSDGSDHEGDENDKSDKESEGDENGKSVKESEGDGE</sequence>
<evidence type="ECO:0000256" key="1">
    <source>
        <dbReference type="SAM" id="MobiDB-lite"/>
    </source>
</evidence>
<gene>
    <name evidence="3" type="ORF">H5410_060818</name>
</gene>
<keyword evidence="2" id="KW-1133">Transmembrane helix</keyword>
<protein>
    <submittedName>
        <fullName evidence="3">Uncharacterized protein</fullName>
    </submittedName>
</protein>
<dbReference type="AlphaFoldDB" id="A0A9J5W757"/>
<evidence type="ECO:0000313" key="4">
    <source>
        <dbReference type="Proteomes" id="UP000824120"/>
    </source>
</evidence>
<dbReference type="OrthoDB" id="1678820at2759"/>
<evidence type="ECO:0000256" key="2">
    <source>
        <dbReference type="SAM" id="Phobius"/>
    </source>
</evidence>
<accession>A0A9J5W757</accession>
<dbReference type="EMBL" id="JACXVP010000012">
    <property type="protein sequence ID" value="KAG5571052.1"/>
    <property type="molecule type" value="Genomic_DNA"/>
</dbReference>
<reference evidence="3 4" key="1">
    <citation type="submission" date="2020-09" db="EMBL/GenBank/DDBJ databases">
        <title>De no assembly of potato wild relative species, Solanum commersonii.</title>
        <authorList>
            <person name="Cho K."/>
        </authorList>
    </citation>
    <scope>NUCLEOTIDE SEQUENCE [LARGE SCALE GENOMIC DNA]</scope>
    <source>
        <strain evidence="3">LZ3.2</strain>
        <tissue evidence="3">Leaf</tissue>
    </source>
</reference>
<keyword evidence="2" id="KW-0812">Transmembrane</keyword>
<feature type="compositionally biased region" description="Basic and acidic residues" evidence="1">
    <location>
        <begin position="362"/>
        <end position="381"/>
    </location>
</feature>
<proteinExistence type="predicted"/>
<keyword evidence="2" id="KW-0472">Membrane</keyword>
<feature type="region of interest" description="Disordered" evidence="1">
    <location>
        <begin position="359"/>
        <end position="428"/>
    </location>
</feature>